<evidence type="ECO:0000313" key="6">
    <source>
        <dbReference type="Proteomes" id="UP000275024"/>
    </source>
</evidence>
<dbReference type="OrthoDB" id="4316979at2"/>
<sequence length="66" mass="7253">MAMRREATDSGWRTSSYSTAQGGECVEVRDGVPDAIPVRDTKQRGTGPVITIGHNAWRAFIDMTKN</sequence>
<name>A0A3A9WZH6_9ACTN</name>
<organism evidence="3 6">
    <name type="scientific">Streptomyces radicis</name>
    <dbReference type="NCBI Taxonomy" id="1750517"/>
    <lineage>
        <taxon>Bacteria</taxon>
        <taxon>Bacillati</taxon>
        <taxon>Actinomycetota</taxon>
        <taxon>Actinomycetes</taxon>
        <taxon>Kitasatosporales</taxon>
        <taxon>Streptomycetaceae</taxon>
        <taxon>Streptomyces</taxon>
    </lineage>
</organism>
<evidence type="ECO:0000259" key="2">
    <source>
        <dbReference type="Pfam" id="PF04149"/>
    </source>
</evidence>
<dbReference type="EMBL" id="RBDY01000002">
    <property type="protein sequence ID" value="RKN26839.1"/>
    <property type="molecule type" value="Genomic_DNA"/>
</dbReference>
<dbReference type="InterPro" id="IPR007278">
    <property type="entry name" value="DUF397"/>
</dbReference>
<evidence type="ECO:0000256" key="1">
    <source>
        <dbReference type="SAM" id="MobiDB-lite"/>
    </source>
</evidence>
<reference evidence="5 6" key="1">
    <citation type="submission" date="2018-09" db="EMBL/GenBank/DDBJ databases">
        <title>Streptomyces sp. nov. DS1-2, an endophytic actinomycete isolated from roots of Dendrobium scabrilingue.</title>
        <authorList>
            <person name="Kuncharoen N."/>
            <person name="Kudo T."/>
            <person name="Ohkuma M."/>
            <person name="Yuki M."/>
            <person name="Tanasupawat S."/>
        </authorList>
    </citation>
    <scope>NUCLEOTIDE SEQUENCE [LARGE SCALE GENOMIC DNA]</scope>
    <source>
        <strain evidence="3 6">AZ1-7</strain>
        <strain evidence="4 5">DS1-2</strain>
    </source>
</reference>
<dbReference type="EMBL" id="RBDX01000003">
    <property type="protein sequence ID" value="RKN11617.1"/>
    <property type="molecule type" value="Genomic_DNA"/>
</dbReference>
<proteinExistence type="predicted"/>
<feature type="domain" description="DUF397" evidence="2">
    <location>
        <begin position="11"/>
        <end position="64"/>
    </location>
</feature>
<accession>A0A3A9WZH6</accession>
<comment type="caution">
    <text evidence="3">The sequence shown here is derived from an EMBL/GenBank/DDBJ whole genome shotgun (WGS) entry which is preliminary data.</text>
</comment>
<dbReference type="AlphaFoldDB" id="A0A3A9WZH6"/>
<gene>
    <name evidence="4" type="ORF">D7318_04235</name>
    <name evidence="3" type="ORF">D7319_05425</name>
</gene>
<dbReference type="Proteomes" id="UP000268652">
    <property type="component" value="Unassembled WGS sequence"/>
</dbReference>
<dbReference type="Pfam" id="PF04149">
    <property type="entry name" value="DUF397"/>
    <property type="match status" value="1"/>
</dbReference>
<evidence type="ECO:0000313" key="4">
    <source>
        <dbReference type="EMBL" id="RKN26839.1"/>
    </source>
</evidence>
<feature type="compositionally biased region" description="Polar residues" evidence="1">
    <location>
        <begin position="11"/>
        <end position="21"/>
    </location>
</feature>
<dbReference type="Proteomes" id="UP000275024">
    <property type="component" value="Unassembled WGS sequence"/>
</dbReference>
<keyword evidence="5" id="KW-1185">Reference proteome</keyword>
<protein>
    <submittedName>
        <fullName evidence="3">DUF397 domain-containing protein</fullName>
    </submittedName>
</protein>
<evidence type="ECO:0000313" key="5">
    <source>
        <dbReference type="Proteomes" id="UP000268652"/>
    </source>
</evidence>
<evidence type="ECO:0000313" key="3">
    <source>
        <dbReference type="EMBL" id="RKN11617.1"/>
    </source>
</evidence>
<feature type="region of interest" description="Disordered" evidence="1">
    <location>
        <begin position="1"/>
        <end position="26"/>
    </location>
</feature>